<proteinExistence type="predicted"/>
<accession>A0AAW2WJV0</accession>
<dbReference type="GO" id="GO:0005634">
    <property type="term" value="C:nucleus"/>
    <property type="evidence" value="ECO:0007669"/>
    <property type="project" value="TreeGrafter"/>
</dbReference>
<dbReference type="InterPro" id="IPR045261">
    <property type="entry name" value="MORC_ATPase"/>
</dbReference>
<dbReference type="PANTHER" id="PTHR23336">
    <property type="entry name" value="ZINC FINGER CW-TYPE COILED-COIL DOMAIN PROTEIN 3"/>
    <property type="match status" value="1"/>
</dbReference>
<organism evidence="1">
    <name type="scientific">Sesamum radiatum</name>
    <name type="common">Black benniseed</name>
    <dbReference type="NCBI Taxonomy" id="300843"/>
    <lineage>
        <taxon>Eukaryota</taxon>
        <taxon>Viridiplantae</taxon>
        <taxon>Streptophyta</taxon>
        <taxon>Embryophyta</taxon>
        <taxon>Tracheophyta</taxon>
        <taxon>Spermatophyta</taxon>
        <taxon>Magnoliopsida</taxon>
        <taxon>eudicotyledons</taxon>
        <taxon>Gunneridae</taxon>
        <taxon>Pentapetalae</taxon>
        <taxon>asterids</taxon>
        <taxon>lamiids</taxon>
        <taxon>Lamiales</taxon>
        <taxon>Pedaliaceae</taxon>
        <taxon>Sesamum</taxon>
    </lineage>
</organism>
<sequence length="98" mass="11676">MVRSSAADWKINVETIVQWSPFSSEADLLRQFNQMQDQGTRIIVYNLWEDDQGMLELDFDTDPHDIQIRGVNRDEKCIDMARKYPNSKHFLTYRHSLR</sequence>
<reference evidence="1" key="1">
    <citation type="submission" date="2020-06" db="EMBL/GenBank/DDBJ databases">
        <authorList>
            <person name="Li T."/>
            <person name="Hu X."/>
            <person name="Zhang T."/>
            <person name="Song X."/>
            <person name="Zhang H."/>
            <person name="Dai N."/>
            <person name="Sheng W."/>
            <person name="Hou X."/>
            <person name="Wei L."/>
        </authorList>
    </citation>
    <scope>NUCLEOTIDE SEQUENCE</scope>
    <source>
        <strain evidence="1">G02</strain>
        <tissue evidence="1">Leaf</tissue>
    </source>
</reference>
<dbReference type="GO" id="GO:0016887">
    <property type="term" value="F:ATP hydrolysis activity"/>
    <property type="evidence" value="ECO:0007669"/>
    <property type="project" value="InterPro"/>
</dbReference>
<name>A0AAW2WJV0_SESRA</name>
<dbReference type="AlphaFoldDB" id="A0AAW2WJV0"/>
<feature type="non-terminal residue" evidence="1">
    <location>
        <position position="98"/>
    </location>
</feature>
<reference evidence="1" key="2">
    <citation type="journal article" date="2024" name="Plant">
        <title>Genomic evolution and insights into agronomic trait innovations of Sesamum species.</title>
        <authorList>
            <person name="Miao H."/>
            <person name="Wang L."/>
            <person name="Qu L."/>
            <person name="Liu H."/>
            <person name="Sun Y."/>
            <person name="Le M."/>
            <person name="Wang Q."/>
            <person name="Wei S."/>
            <person name="Zheng Y."/>
            <person name="Lin W."/>
            <person name="Duan Y."/>
            <person name="Cao H."/>
            <person name="Xiong S."/>
            <person name="Wang X."/>
            <person name="Wei L."/>
            <person name="Li C."/>
            <person name="Ma Q."/>
            <person name="Ju M."/>
            <person name="Zhao R."/>
            <person name="Li G."/>
            <person name="Mu C."/>
            <person name="Tian Q."/>
            <person name="Mei H."/>
            <person name="Zhang T."/>
            <person name="Gao T."/>
            <person name="Zhang H."/>
        </authorList>
    </citation>
    <scope>NUCLEOTIDE SEQUENCE</scope>
    <source>
        <strain evidence="1">G02</strain>
    </source>
</reference>
<dbReference type="PANTHER" id="PTHR23336:SF58">
    <property type="entry name" value="PROTEIN MICRORCHIDIA 4"/>
    <property type="match status" value="1"/>
</dbReference>
<dbReference type="EMBL" id="JACGWJ010000001">
    <property type="protein sequence ID" value="KAL0441892.1"/>
    <property type="molecule type" value="Genomic_DNA"/>
</dbReference>
<protein>
    <submittedName>
        <fullName evidence="1">Protein MICRORCHIDIA 7</fullName>
    </submittedName>
</protein>
<evidence type="ECO:0000313" key="1">
    <source>
        <dbReference type="EMBL" id="KAL0441892.1"/>
    </source>
</evidence>
<comment type="caution">
    <text evidence="1">The sequence shown here is derived from an EMBL/GenBank/DDBJ whole genome shotgun (WGS) entry which is preliminary data.</text>
</comment>
<gene>
    <name evidence="1" type="ORF">Sradi_0128100</name>
</gene>